<proteinExistence type="inferred from homology"/>
<reference evidence="7 8" key="1">
    <citation type="submission" date="2023-05" db="EMBL/GenBank/DDBJ databases">
        <title>A 100% complete, gapless, phased diploid assembly of the Scenedesmus obliquus UTEX 3031 genome.</title>
        <authorList>
            <person name="Biondi T.C."/>
            <person name="Hanschen E.R."/>
            <person name="Kwon T."/>
            <person name="Eng W."/>
            <person name="Kruse C.P.S."/>
            <person name="Koehler S.I."/>
            <person name="Kunde Y."/>
            <person name="Gleasner C.D."/>
            <person name="You Mak K.T."/>
            <person name="Polle J."/>
            <person name="Hovde B.T."/>
            <person name="Starkenburg S.R."/>
        </authorList>
    </citation>
    <scope>NUCLEOTIDE SEQUENCE [LARGE SCALE GENOMIC DNA]</scope>
    <source>
        <strain evidence="7 8">DOE0152z</strain>
    </source>
</reference>
<evidence type="ECO:0000256" key="1">
    <source>
        <dbReference type="ARBA" id="ARBA00004906"/>
    </source>
</evidence>
<dbReference type="Gene3D" id="2.130.10.10">
    <property type="entry name" value="YVTN repeat-like/Quinoprotein amine dehydrogenase"/>
    <property type="match status" value="2"/>
</dbReference>
<dbReference type="InterPro" id="IPR036322">
    <property type="entry name" value="WD40_repeat_dom_sf"/>
</dbReference>
<dbReference type="Pfam" id="PF00400">
    <property type="entry name" value="WD40"/>
    <property type="match status" value="5"/>
</dbReference>
<feature type="region of interest" description="Disordered" evidence="6">
    <location>
        <begin position="226"/>
        <end position="263"/>
    </location>
</feature>
<dbReference type="PROSITE" id="PS00678">
    <property type="entry name" value="WD_REPEATS_1"/>
    <property type="match status" value="1"/>
</dbReference>
<dbReference type="InterPro" id="IPR051865">
    <property type="entry name" value="WD-repeat_CDT2_adapter"/>
</dbReference>
<dbReference type="InterPro" id="IPR001680">
    <property type="entry name" value="WD40_rpt"/>
</dbReference>
<sequence length="471" mass="49895">MSHVANGCKFLTVGDEEGCVSIVDTSAEELPTSLYTDHDRPPRAKWLAHNNTIFDMAWAKNDSVLYTASGDQHVGVWDTAAGRLRVYCAGHDGSVKAVCPHSTQPDVFASGSRDGGILLWDLRTPSKWCAAKRRMQLGPILRIDIATAPARQHGGPTTAAAAAAAPGSAGKAGRPGSGRSAAGAANCRRSVTSLLFLRNEHTMVSSSDMDGVVKLWDLRRLTAPTGDITLPARGSPAAAAAGRKSSGSGRSRSGGSKKGSAAADEAGGACWMGFSCPSRSSRPAGISSMALSPAGDMLLVSSIDSCHYLYSMAALDQPPLATLTGHRSDSFCVKSCFSPCGQHVLSGSSDRRAYIWDVSQPSLPPVTLPGHAGEVTAVAWCPGDACQLATAADDATLRVWSMDRSNARYQATFDHCNYLFAEEGRQQQGLWDRLGFERPKAPAQQTREQQRQALHLVLLLQLLLSLVPPLV</sequence>
<dbReference type="SMART" id="SM00320">
    <property type="entry name" value="WD40"/>
    <property type="match status" value="6"/>
</dbReference>
<feature type="region of interest" description="Disordered" evidence="6">
    <location>
        <begin position="151"/>
        <end position="184"/>
    </location>
</feature>
<dbReference type="InterPro" id="IPR015943">
    <property type="entry name" value="WD40/YVTN_repeat-like_dom_sf"/>
</dbReference>
<dbReference type="EMBL" id="CP126208">
    <property type="protein sequence ID" value="WIA08986.1"/>
    <property type="molecule type" value="Genomic_DNA"/>
</dbReference>
<feature type="compositionally biased region" description="Low complexity" evidence="6">
    <location>
        <begin position="232"/>
        <end position="263"/>
    </location>
</feature>
<evidence type="ECO:0000256" key="5">
    <source>
        <dbReference type="ARBA" id="ARBA00038344"/>
    </source>
</evidence>
<dbReference type="PANTHER" id="PTHR22852">
    <property type="entry name" value="LETHAL 2 DENTICLELESS PROTEIN RETINOIC ACID-REGULATED NUCLEAR MATRIX-ASSOCIATED PROTEIN"/>
    <property type="match status" value="1"/>
</dbReference>
<keyword evidence="3" id="KW-0677">Repeat</keyword>
<dbReference type="SUPFAM" id="SSF50978">
    <property type="entry name" value="WD40 repeat-like"/>
    <property type="match status" value="1"/>
</dbReference>
<evidence type="ECO:0008006" key="9">
    <source>
        <dbReference type="Google" id="ProtNLM"/>
    </source>
</evidence>
<gene>
    <name evidence="7" type="ORF">OEZ85_008400</name>
</gene>
<organism evidence="7 8">
    <name type="scientific">Tetradesmus obliquus</name>
    <name type="common">Green alga</name>
    <name type="synonym">Acutodesmus obliquus</name>
    <dbReference type="NCBI Taxonomy" id="3088"/>
    <lineage>
        <taxon>Eukaryota</taxon>
        <taxon>Viridiplantae</taxon>
        <taxon>Chlorophyta</taxon>
        <taxon>core chlorophytes</taxon>
        <taxon>Chlorophyceae</taxon>
        <taxon>CS clade</taxon>
        <taxon>Sphaeropleales</taxon>
        <taxon>Scenedesmaceae</taxon>
        <taxon>Tetradesmus</taxon>
    </lineage>
</organism>
<comment type="pathway">
    <text evidence="1">Protein modification; protein ubiquitination.</text>
</comment>
<protein>
    <recommendedName>
        <fullName evidence="9">Anaphase-promoting complex subunit 4 WD40 domain-containing protein</fullName>
    </recommendedName>
</protein>
<keyword evidence="4" id="KW-0833">Ubl conjugation pathway</keyword>
<comment type="similarity">
    <text evidence="5">Belongs to the WD repeat cdt2 family.</text>
</comment>
<feature type="compositionally biased region" description="Low complexity" evidence="6">
    <location>
        <begin position="154"/>
        <end position="184"/>
    </location>
</feature>
<evidence type="ECO:0000256" key="2">
    <source>
        <dbReference type="ARBA" id="ARBA00022574"/>
    </source>
</evidence>
<evidence type="ECO:0000256" key="6">
    <source>
        <dbReference type="SAM" id="MobiDB-lite"/>
    </source>
</evidence>
<dbReference type="InterPro" id="IPR019775">
    <property type="entry name" value="WD40_repeat_CS"/>
</dbReference>
<dbReference type="Proteomes" id="UP001244341">
    <property type="component" value="Chromosome 1b"/>
</dbReference>
<evidence type="ECO:0000256" key="3">
    <source>
        <dbReference type="ARBA" id="ARBA00022737"/>
    </source>
</evidence>
<dbReference type="PRINTS" id="PR00320">
    <property type="entry name" value="GPROTEINBRPT"/>
</dbReference>
<accession>A0ABY8TME0</accession>
<name>A0ABY8TME0_TETOB</name>
<dbReference type="PANTHER" id="PTHR22852:SF0">
    <property type="entry name" value="DENTICLELESS PROTEIN HOMOLOG"/>
    <property type="match status" value="1"/>
</dbReference>
<keyword evidence="8" id="KW-1185">Reference proteome</keyword>
<evidence type="ECO:0000313" key="8">
    <source>
        <dbReference type="Proteomes" id="UP001244341"/>
    </source>
</evidence>
<keyword evidence="2" id="KW-0853">WD repeat</keyword>
<evidence type="ECO:0000313" key="7">
    <source>
        <dbReference type="EMBL" id="WIA08986.1"/>
    </source>
</evidence>
<dbReference type="InterPro" id="IPR020472">
    <property type="entry name" value="WD40_PAC1"/>
</dbReference>
<evidence type="ECO:0000256" key="4">
    <source>
        <dbReference type="ARBA" id="ARBA00022786"/>
    </source>
</evidence>